<dbReference type="InterPro" id="IPR029044">
    <property type="entry name" value="Nucleotide-diphossugar_trans"/>
</dbReference>
<comment type="caution">
    <text evidence="1">The sequence shown here is derived from an EMBL/GenBank/DDBJ whole genome shotgun (WGS) entry which is preliminary data.</text>
</comment>
<organism evidence="1 2">
    <name type="scientific">Candidatus Woesebacteria bacterium RBG_13_46_13</name>
    <dbReference type="NCBI Taxonomy" id="1802479"/>
    <lineage>
        <taxon>Bacteria</taxon>
        <taxon>Candidatus Woeseibacteriota</taxon>
    </lineage>
</organism>
<accession>A0A1F7X2M9</accession>
<evidence type="ECO:0008006" key="3">
    <source>
        <dbReference type="Google" id="ProtNLM"/>
    </source>
</evidence>
<dbReference type="Pfam" id="PF13641">
    <property type="entry name" value="Glyco_tranf_2_3"/>
    <property type="match status" value="1"/>
</dbReference>
<protein>
    <recommendedName>
        <fullName evidence="3">Glycosyltransferase 2-like domain-containing protein</fullName>
    </recommendedName>
</protein>
<evidence type="ECO:0000313" key="2">
    <source>
        <dbReference type="Proteomes" id="UP000176778"/>
    </source>
</evidence>
<dbReference type="AlphaFoldDB" id="A0A1F7X2M9"/>
<dbReference type="SUPFAM" id="SSF53448">
    <property type="entry name" value="Nucleotide-diphospho-sugar transferases"/>
    <property type="match status" value="1"/>
</dbReference>
<reference evidence="1 2" key="1">
    <citation type="journal article" date="2016" name="Nat. Commun.">
        <title>Thousands of microbial genomes shed light on interconnected biogeochemical processes in an aquifer system.</title>
        <authorList>
            <person name="Anantharaman K."/>
            <person name="Brown C.T."/>
            <person name="Hug L.A."/>
            <person name="Sharon I."/>
            <person name="Castelle C.J."/>
            <person name="Probst A.J."/>
            <person name="Thomas B.C."/>
            <person name="Singh A."/>
            <person name="Wilkins M.J."/>
            <person name="Karaoz U."/>
            <person name="Brodie E.L."/>
            <person name="Williams K.H."/>
            <person name="Hubbard S.S."/>
            <person name="Banfield J.F."/>
        </authorList>
    </citation>
    <scope>NUCLEOTIDE SEQUENCE [LARGE SCALE GENOMIC DNA]</scope>
</reference>
<sequence length="300" mass="34257">MVKPEISIVILNYNTKELTLDCLKSLKKVKGEVSFETIVCDNGSSDGSIEAIKEKYPEVRVIENGANLGFAKGNNAARGLVDSKYVLFLNTDTIVYPGVLKKTWEYLQSNKDVAAVTCKLVLPDGSLDKDARRSFPTPWVSLTHLVLKLDRLFPRSALFAKYWYGYISPDITHEVDVIQGAYLLVRKPVLDSVGWFDEDYFLDGEDIDLCWKIKEKGWKIIYYPGVYIKHLKGATKGKNKSTMKKVPFKEKLKFRMSGVNSMEIFYRKRLWGKYPLALNYLVILGIKFVKLSRVVKLMLS</sequence>
<dbReference type="PANTHER" id="PTHR43179:SF7">
    <property type="entry name" value="RHAMNOSYLTRANSFERASE WBBL"/>
    <property type="match status" value="1"/>
</dbReference>
<evidence type="ECO:0000313" key="1">
    <source>
        <dbReference type="EMBL" id="OGM09350.1"/>
    </source>
</evidence>
<dbReference type="STRING" id="1802479.A2Y68_00050"/>
<dbReference type="CDD" id="cd04186">
    <property type="entry name" value="GT_2_like_c"/>
    <property type="match status" value="1"/>
</dbReference>
<gene>
    <name evidence="1" type="ORF">A2Y68_00050</name>
</gene>
<proteinExistence type="predicted"/>
<dbReference type="Proteomes" id="UP000176778">
    <property type="component" value="Unassembled WGS sequence"/>
</dbReference>
<dbReference type="Gene3D" id="3.90.550.10">
    <property type="entry name" value="Spore Coat Polysaccharide Biosynthesis Protein SpsA, Chain A"/>
    <property type="match status" value="1"/>
</dbReference>
<name>A0A1F7X2M9_9BACT</name>
<dbReference type="EMBL" id="MGFR01000005">
    <property type="protein sequence ID" value="OGM09350.1"/>
    <property type="molecule type" value="Genomic_DNA"/>
</dbReference>
<dbReference type="PANTHER" id="PTHR43179">
    <property type="entry name" value="RHAMNOSYLTRANSFERASE WBBL"/>
    <property type="match status" value="1"/>
</dbReference>